<keyword evidence="2" id="KW-1133">Transmembrane helix</keyword>
<sequence length="211" mass="23771">MTFFSRLSGGNQELIKLAILVLLSSFLSILVCVLTSVAISEDSKARGIKNRITFAVLGFFFPIPTAIVYLIVRKNAKKIQPKICNCCGISLDNSFAVCPQCGSTQFTDYLIVDNEKHHKVAKTTAISAAVLYVIVLTIGLYMQFSGMFYTTNFARDKNNYNYDNGYQYGFNNDDRDDDDDDDNDGAFDQDDLDDYFNQFGDDQDYSEPFDD</sequence>
<feature type="transmembrane region" description="Helical" evidence="2">
    <location>
        <begin position="125"/>
        <end position="144"/>
    </location>
</feature>
<gene>
    <name evidence="3" type="ORF">SAMN02745114_01260</name>
</gene>
<protein>
    <submittedName>
        <fullName evidence="3">RNA polymerase subunit RPABC4/transcription elongation factor Spt4</fullName>
    </submittedName>
</protein>
<keyword evidence="2" id="KW-0472">Membrane</keyword>
<feature type="transmembrane region" description="Helical" evidence="2">
    <location>
        <begin position="14"/>
        <end position="40"/>
    </location>
</feature>
<organism evidence="3 4">
    <name type="scientific">Eubacterium coprostanoligenes</name>
    <dbReference type="NCBI Taxonomy" id="290054"/>
    <lineage>
        <taxon>Bacteria</taxon>
        <taxon>Bacillati</taxon>
        <taxon>Bacillota</taxon>
        <taxon>Clostridia</taxon>
        <taxon>Eubacteriales</taxon>
        <taxon>Eubacteriaceae</taxon>
        <taxon>Eubacterium</taxon>
    </lineage>
</organism>
<dbReference type="STRING" id="290054.SAMN02745114_01260"/>
<keyword evidence="4" id="KW-1185">Reference proteome</keyword>
<evidence type="ECO:0000256" key="2">
    <source>
        <dbReference type="SAM" id="Phobius"/>
    </source>
</evidence>
<dbReference type="GO" id="GO:0003746">
    <property type="term" value="F:translation elongation factor activity"/>
    <property type="evidence" value="ECO:0007669"/>
    <property type="project" value="UniProtKB-KW"/>
</dbReference>
<keyword evidence="2" id="KW-0812">Transmembrane</keyword>
<accession>A0A1T4MHE7</accession>
<dbReference type="AlphaFoldDB" id="A0A1T4MHE7"/>
<name>A0A1T4MHE7_9FIRM</name>
<dbReference type="Proteomes" id="UP000190657">
    <property type="component" value="Unassembled WGS sequence"/>
</dbReference>
<reference evidence="3 4" key="1">
    <citation type="submission" date="2017-02" db="EMBL/GenBank/DDBJ databases">
        <authorList>
            <person name="Peterson S.W."/>
        </authorList>
    </citation>
    <scope>NUCLEOTIDE SEQUENCE [LARGE SCALE GENOMIC DNA]</scope>
    <source>
        <strain evidence="3 4">ATCC 51222</strain>
    </source>
</reference>
<feature type="transmembrane region" description="Helical" evidence="2">
    <location>
        <begin position="52"/>
        <end position="72"/>
    </location>
</feature>
<proteinExistence type="predicted"/>
<dbReference type="RefSeq" id="WP_078768736.1">
    <property type="nucleotide sequence ID" value="NZ_FUWW01000013.1"/>
</dbReference>
<evidence type="ECO:0000256" key="1">
    <source>
        <dbReference type="SAM" id="MobiDB-lite"/>
    </source>
</evidence>
<evidence type="ECO:0000313" key="4">
    <source>
        <dbReference type="Proteomes" id="UP000190657"/>
    </source>
</evidence>
<feature type="compositionally biased region" description="Acidic residues" evidence="1">
    <location>
        <begin position="174"/>
        <end position="193"/>
    </location>
</feature>
<dbReference type="OrthoDB" id="122883at2"/>
<dbReference type="EMBL" id="FUWW01000013">
    <property type="protein sequence ID" value="SJZ66297.1"/>
    <property type="molecule type" value="Genomic_DNA"/>
</dbReference>
<keyword evidence="3" id="KW-0251">Elongation factor</keyword>
<feature type="region of interest" description="Disordered" evidence="1">
    <location>
        <begin position="171"/>
        <end position="193"/>
    </location>
</feature>
<evidence type="ECO:0000313" key="3">
    <source>
        <dbReference type="EMBL" id="SJZ66297.1"/>
    </source>
</evidence>
<keyword evidence="3" id="KW-0648">Protein biosynthesis</keyword>